<name>A0A3Q7IUY4_SOLLC</name>
<dbReference type="Gramene" id="Solyc09g012010.1.1">
    <property type="protein sequence ID" value="Solyc09g012010.1.1.1"/>
    <property type="gene ID" value="Solyc09g012010.1"/>
</dbReference>
<evidence type="ECO:0000313" key="2">
    <source>
        <dbReference type="EnsemblPlants" id="Solyc09g012010.1.1.1"/>
    </source>
</evidence>
<dbReference type="AlphaFoldDB" id="A0A3Q7IUY4"/>
<dbReference type="InterPro" id="IPR017451">
    <property type="entry name" value="F-box-assoc_interact_dom"/>
</dbReference>
<evidence type="ECO:0000313" key="3">
    <source>
        <dbReference type="Proteomes" id="UP000004994"/>
    </source>
</evidence>
<accession>A0A3Q7IUY4</accession>
<dbReference type="Gene3D" id="1.20.1280.50">
    <property type="match status" value="1"/>
</dbReference>
<dbReference type="InterPro" id="IPR013187">
    <property type="entry name" value="F-box-assoc_dom_typ3"/>
</dbReference>
<dbReference type="EnsemblPlants" id="Solyc09g012010.1.1">
    <property type="protein sequence ID" value="Solyc09g012010.1.1.1"/>
    <property type="gene ID" value="Solyc09g012010.1"/>
</dbReference>
<dbReference type="OMA" id="RSENGEW"/>
<dbReference type="InterPro" id="IPR001810">
    <property type="entry name" value="F-box_dom"/>
</dbReference>
<reference evidence="2" key="1">
    <citation type="journal article" date="2012" name="Nature">
        <title>The tomato genome sequence provides insights into fleshy fruit evolution.</title>
        <authorList>
            <consortium name="Tomato Genome Consortium"/>
        </authorList>
    </citation>
    <scope>NUCLEOTIDE SEQUENCE [LARGE SCALE GENOMIC DNA]</scope>
    <source>
        <strain evidence="2">cv. Heinz 1706</strain>
    </source>
</reference>
<dbReference type="PaxDb" id="4081-Solyc09g012010.1.1"/>
<dbReference type="SUPFAM" id="SSF81383">
    <property type="entry name" value="F-box domain"/>
    <property type="match status" value="1"/>
</dbReference>
<protein>
    <recommendedName>
        <fullName evidence="1">F-box domain-containing protein</fullName>
    </recommendedName>
</protein>
<dbReference type="PROSITE" id="PS50181">
    <property type="entry name" value="FBOX"/>
    <property type="match status" value="1"/>
</dbReference>
<feature type="domain" description="F-box" evidence="1">
    <location>
        <begin position="40"/>
        <end position="91"/>
    </location>
</feature>
<dbReference type="PANTHER" id="PTHR31111:SF139">
    <property type="entry name" value="F-BOX ASSOCIATED DOMAIN-CONTAINING PROTEIN"/>
    <property type="match status" value="1"/>
</dbReference>
<organism evidence="2">
    <name type="scientific">Solanum lycopersicum</name>
    <name type="common">Tomato</name>
    <name type="synonym">Lycopersicon esculentum</name>
    <dbReference type="NCBI Taxonomy" id="4081"/>
    <lineage>
        <taxon>Eukaryota</taxon>
        <taxon>Viridiplantae</taxon>
        <taxon>Streptophyta</taxon>
        <taxon>Embryophyta</taxon>
        <taxon>Tracheophyta</taxon>
        <taxon>Spermatophyta</taxon>
        <taxon>Magnoliopsida</taxon>
        <taxon>eudicotyledons</taxon>
        <taxon>Gunneridae</taxon>
        <taxon>Pentapetalae</taxon>
        <taxon>asterids</taxon>
        <taxon>lamiids</taxon>
        <taxon>Solanales</taxon>
        <taxon>Solanaceae</taxon>
        <taxon>Solanoideae</taxon>
        <taxon>Solaneae</taxon>
        <taxon>Solanum</taxon>
        <taxon>Solanum subgen. Lycopersicon</taxon>
    </lineage>
</organism>
<dbReference type="InterPro" id="IPR036047">
    <property type="entry name" value="F-box-like_dom_sf"/>
</dbReference>
<dbReference type="SMART" id="SM00256">
    <property type="entry name" value="FBOX"/>
    <property type="match status" value="1"/>
</dbReference>
<dbReference type="Pfam" id="PF08268">
    <property type="entry name" value="FBA_3"/>
    <property type="match status" value="1"/>
</dbReference>
<dbReference type="PANTHER" id="PTHR31111">
    <property type="entry name" value="BNAA05G37150D PROTEIN-RELATED"/>
    <property type="match status" value="1"/>
</dbReference>
<proteinExistence type="predicted"/>
<dbReference type="InParanoid" id="A0A3Q7IUY4"/>
<evidence type="ECO:0000259" key="1">
    <source>
        <dbReference type="PROSITE" id="PS50181"/>
    </source>
</evidence>
<dbReference type="Pfam" id="PF12937">
    <property type="entry name" value="F-box-like"/>
    <property type="match status" value="1"/>
</dbReference>
<dbReference type="NCBIfam" id="TIGR01640">
    <property type="entry name" value="F_box_assoc_1"/>
    <property type="match status" value="1"/>
</dbReference>
<keyword evidence="3" id="KW-1185">Reference proteome</keyword>
<dbReference type="Proteomes" id="UP000004994">
    <property type="component" value="Chromosome 9"/>
</dbReference>
<sequence>MGDEIDDIEFARQMLSLKENKYEENKSRGMKQVVKKSHKISTLSDLPDGILFNILVKIPPKDIHKYVMRVCKSWKEIVSESFFIEQNFVKSKTELVIQSRLGRRMKTKLIEIRKEFECESRKVGLSKLSKIHSSCDGFLLMSEPGNNGMLQIINPATKFCLTIPRYPSHCQHKACSAALAFDSSTKQYKVVHVVTDSYGFEIFNVSSDNDELHWKRVSSPWEDLNDRPFNPINFHWKNPVSINGRILHWYVNSAEYFITMQVKEEKFSRTYLPERVKQINETKNYALVELDGFLSFINCDSEKTMNVWVLEDFRRKVWFKKHMIVAELTNYMCPYKSSRQDERRMPRFWNLVAVAGVRNGEVLILEHKKNSSVFIYDTKSKVMKPVSSNMKKLESFVPHKDGLFRIISRSGS</sequence>
<reference evidence="2" key="2">
    <citation type="submission" date="2019-01" db="UniProtKB">
        <authorList>
            <consortium name="EnsemblPlants"/>
        </authorList>
    </citation>
    <scope>IDENTIFICATION</scope>
    <source>
        <strain evidence="2">cv. Heinz 1706</strain>
    </source>
</reference>